<reference evidence="3" key="1">
    <citation type="submission" date="2017-02" db="UniProtKB">
        <authorList>
            <consortium name="WormBaseParasite"/>
        </authorList>
    </citation>
    <scope>IDENTIFICATION</scope>
</reference>
<accession>A0A0N4WQ74</accession>
<dbReference type="PANTHER" id="PTHR21301">
    <property type="entry name" value="REVERSE TRANSCRIPTASE"/>
    <property type="match status" value="1"/>
</dbReference>
<keyword evidence="2" id="KW-1185">Reference proteome</keyword>
<dbReference type="WBParaSite" id="HPLM_0001356501-mRNA-1">
    <property type="protein sequence ID" value="HPLM_0001356501-mRNA-1"/>
    <property type="gene ID" value="HPLM_0001356501"/>
</dbReference>
<evidence type="ECO:0000313" key="3">
    <source>
        <dbReference type="WBParaSite" id="HPLM_0001356501-mRNA-1"/>
    </source>
</evidence>
<evidence type="ECO:0000313" key="1">
    <source>
        <dbReference type="EMBL" id="VDO49664.1"/>
    </source>
</evidence>
<proteinExistence type="predicted"/>
<sequence length="89" mass="10469">MGQGLAPVLAIASMSKIENPVLDRWPALYRRYVVDCFVACSTQKEMDTCFEWLNSQADDIRFTREKPKDKWLPFLNMQIQLERGFLRIK</sequence>
<dbReference type="PANTHER" id="PTHR21301:SF10">
    <property type="entry name" value="REVERSE TRANSCRIPTASE DOMAIN-CONTAINING PROTEIN"/>
    <property type="match status" value="1"/>
</dbReference>
<reference evidence="1 2" key="2">
    <citation type="submission" date="2018-11" db="EMBL/GenBank/DDBJ databases">
        <authorList>
            <consortium name="Pathogen Informatics"/>
        </authorList>
    </citation>
    <scope>NUCLEOTIDE SEQUENCE [LARGE SCALE GENOMIC DNA]</scope>
    <source>
        <strain evidence="1 2">MHpl1</strain>
    </source>
</reference>
<dbReference type="OMA" id="CATQGEM"/>
<name>A0A0N4WQ74_HAEPC</name>
<dbReference type="EMBL" id="UZAF01018253">
    <property type="protein sequence ID" value="VDO49664.1"/>
    <property type="molecule type" value="Genomic_DNA"/>
</dbReference>
<gene>
    <name evidence="1" type="ORF">HPLM_LOCUS13557</name>
</gene>
<protein>
    <submittedName>
        <fullName evidence="3">Reverse transcriptase domain-containing protein</fullName>
    </submittedName>
</protein>
<evidence type="ECO:0000313" key="2">
    <source>
        <dbReference type="Proteomes" id="UP000268014"/>
    </source>
</evidence>
<dbReference type="OrthoDB" id="5823133at2759"/>
<dbReference type="Proteomes" id="UP000268014">
    <property type="component" value="Unassembled WGS sequence"/>
</dbReference>
<dbReference type="AlphaFoldDB" id="A0A0N4WQ74"/>
<organism evidence="3">
    <name type="scientific">Haemonchus placei</name>
    <name type="common">Barber's pole worm</name>
    <dbReference type="NCBI Taxonomy" id="6290"/>
    <lineage>
        <taxon>Eukaryota</taxon>
        <taxon>Metazoa</taxon>
        <taxon>Ecdysozoa</taxon>
        <taxon>Nematoda</taxon>
        <taxon>Chromadorea</taxon>
        <taxon>Rhabditida</taxon>
        <taxon>Rhabditina</taxon>
        <taxon>Rhabditomorpha</taxon>
        <taxon>Strongyloidea</taxon>
        <taxon>Trichostrongylidae</taxon>
        <taxon>Haemonchus</taxon>
    </lineage>
</organism>